<dbReference type="STRING" id="1348853.LK12_03735"/>
<accession>A0A0B1ZX10</accession>
<feature type="region of interest" description="Disordered" evidence="1">
    <location>
        <begin position="1"/>
        <end position="20"/>
    </location>
</feature>
<dbReference type="RefSeq" id="WP_039279416.1">
    <property type="nucleotide sequence ID" value="NZ_JTDI01000001.1"/>
</dbReference>
<dbReference type="AlphaFoldDB" id="A0A0B1ZX10"/>
<comment type="caution">
    <text evidence="2">The sequence shown here is derived from an EMBL/GenBank/DDBJ whole genome shotgun (WGS) entry which is preliminary data.</text>
</comment>
<protein>
    <submittedName>
        <fullName evidence="2">Uncharacterized protein</fullName>
    </submittedName>
</protein>
<proteinExistence type="predicted"/>
<evidence type="ECO:0000313" key="3">
    <source>
        <dbReference type="Proteomes" id="UP000031057"/>
    </source>
</evidence>
<keyword evidence="3" id="KW-1185">Reference proteome</keyword>
<name>A0A0B1ZX10_9SPHN</name>
<evidence type="ECO:0000256" key="1">
    <source>
        <dbReference type="SAM" id="MobiDB-lite"/>
    </source>
</evidence>
<reference evidence="2 3" key="1">
    <citation type="submission" date="2014-10" db="EMBL/GenBank/DDBJ databases">
        <title>Genome sequence of Novosphingobium malaysiense MUSC 273(T).</title>
        <authorList>
            <person name="Lee L.-H."/>
        </authorList>
    </citation>
    <scope>NUCLEOTIDE SEQUENCE [LARGE SCALE GENOMIC DNA]</scope>
    <source>
        <strain evidence="2 3">MUSC 273</strain>
    </source>
</reference>
<dbReference type="OrthoDB" id="7582564at2"/>
<evidence type="ECO:0000313" key="2">
    <source>
        <dbReference type="EMBL" id="KHK93707.1"/>
    </source>
</evidence>
<sequence length="94" mass="10652">MDSDGNEIPGVDGHWDASEPGHAELVQMRIRMIAMENLLLAVLAGSDQETRRRVRERADEIRPRPDAVDHPLTELARAEMLRLLERAERRGDGN</sequence>
<dbReference type="EMBL" id="JTDI01000001">
    <property type="protein sequence ID" value="KHK93707.1"/>
    <property type="molecule type" value="Genomic_DNA"/>
</dbReference>
<dbReference type="Proteomes" id="UP000031057">
    <property type="component" value="Unassembled WGS sequence"/>
</dbReference>
<gene>
    <name evidence="2" type="ORF">LK12_03735</name>
</gene>
<organism evidence="2 3">
    <name type="scientific">Novosphingobium malaysiense</name>
    <dbReference type="NCBI Taxonomy" id="1348853"/>
    <lineage>
        <taxon>Bacteria</taxon>
        <taxon>Pseudomonadati</taxon>
        <taxon>Pseudomonadota</taxon>
        <taxon>Alphaproteobacteria</taxon>
        <taxon>Sphingomonadales</taxon>
        <taxon>Sphingomonadaceae</taxon>
        <taxon>Novosphingobium</taxon>
    </lineage>
</organism>